<accession>A0ABT8XML2</accession>
<organism evidence="1 2">
    <name type="scientific">Shinella curvata</name>
    <dbReference type="NCBI Taxonomy" id="1817964"/>
    <lineage>
        <taxon>Bacteria</taxon>
        <taxon>Pseudomonadati</taxon>
        <taxon>Pseudomonadota</taxon>
        <taxon>Alphaproteobacteria</taxon>
        <taxon>Hyphomicrobiales</taxon>
        <taxon>Rhizobiaceae</taxon>
        <taxon>Shinella</taxon>
    </lineage>
</organism>
<evidence type="ECO:0000313" key="1">
    <source>
        <dbReference type="EMBL" id="MDO6124978.1"/>
    </source>
</evidence>
<evidence type="ECO:0000313" key="2">
    <source>
        <dbReference type="Proteomes" id="UP001177080"/>
    </source>
</evidence>
<dbReference type="EMBL" id="WHSC02000019">
    <property type="protein sequence ID" value="MDO6124978.1"/>
    <property type="molecule type" value="Genomic_DNA"/>
</dbReference>
<reference evidence="1" key="1">
    <citation type="submission" date="2022-04" db="EMBL/GenBank/DDBJ databases">
        <title>Shinella lacus sp. nov., a novel member of the genus Shinella from water.</title>
        <authorList>
            <person name="Deng Y."/>
        </authorList>
    </citation>
    <scope>NUCLEOTIDE SEQUENCE</scope>
    <source>
        <strain evidence="1">JCM 31239</strain>
    </source>
</reference>
<gene>
    <name evidence="1" type="ORF">GB928_027725</name>
</gene>
<protein>
    <submittedName>
        <fullName evidence="1">TIGR04255 family protein</fullName>
    </submittedName>
</protein>
<dbReference type="RefSeq" id="WP_303278946.1">
    <property type="nucleotide sequence ID" value="NZ_WHSC02000019.1"/>
</dbReference>
<name>A0ABT8XML2_9HYPH</name>
<sequence>MEKVKNAPVKYVIGVVRFPPVADLDKFAGAIQSELGEEYPFGSSPRFTELSIKVDEKGVEVTPQEVALWQFLNAGRTCGIIVNQGLVGLHTMAYENHEDFLGKLLRVVEVARGLEGNPLRFVEALALRYVDLIVPSEGETLSDYMQAKLPTDIGIDGLKMNDGVNVLGMKSSVGNIRLQVFLNPKTVLPTDLISPLFADSGWGWELPEREFVTIDTDHATVYAPPIEVEKIDIREHMFSLRKPISDIFKKIATQHAMKVWGLE</sequence>
<proteinExistence type="predicted"/>
<comment type="caution">
    <text evidence="1">The sequence shown here is derived from an EMBL/GenBank/DDBJ whole genome shotgun (WGS) entry which is preliminary data.</text>
</comment>
<dbReference type="NCBIfam" id="TIGR04255">
    <property type="entry name" value="sporadTIGR04255"/>
    <property type="match status" value="1"/>
</dbReference>
<keyword evidence="2" id="KW-1185">Reference proteome</keyword>
<dbReference type="Proteomes" id="UP001177080">
    <property type="component" value="Unassembled WGS sequence"/>
</dbReference>
<dbReference type="InterPro" id="IPR026349">
    <property type="entry name" value="CHP04255"/>
</dbReference>